<dbReference type="PROSITE" id="PS51257">
    <property type="entry name" value="PROKAR_LIPOPROTEIN"/>
    <property type="match status" value="1"/>
</dbReference>
<feature type="compositionally biased region" description="Low complexity" evidence="1">
    <location>
        <begin position="191"/>
        <end position="201"/>
    </location>
</feature>
<proteinExistence type="predicted"/>
<dbReference type="EMBL" id="JBHMCR010000006">
    <property type="protein sequence ID" value="MFB9521098.1"/>
    <property type="molecule type" value="Genomic_DNA"/>
</dbReference>
<evidence type="ECO:0000313" key="3">
    <source>
        <dbReference type="EMBL" id="MFB9521098.1"/>
    </source>
</evidence>
<dbReference type="Proteomes" id="UP001589718">
    <property type="component" value="Unassembled WGS sequence"/>
</dbReference>
<feature type="compositionally biased region" description="Pro residues" evidence="1">
    <location>
        <begin position="179"/>
        <end position="190"/>
    </location>
</feature>
<keyword evidence="2" id="KW-0732">Signal</keyword>
<accession>A0ABV5PDF2</accession>
<comment type="caution">
    <text evidence="3">The sequence shown here is derived from an EMBL/GenBank/DDBJ whole genome shotgun (WGS) entry which is preliminary data.</text>
</comment>
<organism evidence="3 4">
    <name type="scientific">Streptomyces cremeus</name>
    <dbReference type="NCBI Taxonomy" id="66881"/>
    <lineage>
        <taxon>Bacteria</taxon>
        <taxon>Bacillati</taxon>
        <taxon>Actinomycetota</taxon>
        <taxon>Actinomycetes</taxon>
        <taxon>Kitasatosporales</taxon>
        <taxon>Streptomycetaceae</taxon>
        <taxon>Streptomyces</taxon>
    </lineage>
</organism>
<keyword evidence="4" id="KW-1185">Reference proteome</keyword>
<gene>
    <name evidence="3" type="ORF">ACFFTU_14175</name>
</gene>
<dbReference type="RefSeq" id="WP_345223104.1">
    <property type="nucleotide sequence ID" value="NZ_BAAAXE010000013.1"/>
</dbReference>
<evidence type="ECO:0000313" key="4">
    <source>
        <dbReference type="Proteomes" id="UP001589718"/>
    </source>
</evidence>
<name>A0ABV5PDF2_STRCM</name>
<feature type="compositionally biased region" description="Pro residues" evidence="1">
    <location>
        <begin position="150"/>
        <end position="162"/>
    </location>
</feature>
<protein>
    <recommendedName>
        <fullName evidence="5">Lipoprotein</fullName>
    </recommendedName>
</protein>
<evidence type="ECO:0008006" key="5">
    <source>
        <dbReference type="Google" id="ProtNLM"/>
    </source>
</evidence>
<reference evidence="3 4" key="1">
    <citation type="submission" date="2024-09" db="EMBL/GenBank/DDBJ databases">
        <authorList>
            <person name="Sun Q."/>
            <person name="Mori K."/>
        </authorList>
    </citation>
    <scope>NUCLEOTIDE SEQUENCE [LARGE SCALE GENOMIC DNA]</scope>
    <source>
        <strain evidence="3 4">JCM 4362</strain>
    </source>
</reference>
<feature type="chain" id="PRO_5046987718" description="Lipoprotein" evidence="2">
    <location>
        <begin position="27"/>
        <end position="217"/>
    </location>
</feature>
<sequence>MGARRRARHRRVLAAAVLTGATAAGAAACEPGGEGGPSSFAVALTTDRAGTRALERAGFDVGWLTCTSTVGGGARGSAYPSVRPSPATASGVASVACEGQTKDGEEIRVAGRVTEERDGRCVRGDLAAEVGGRTVFRVSVLGDCGARPTTRPPTWSPPPEPTVRPTRTVTATATATRPAPAPSPDPPAPRPTVTVTVTVGPAPAPDPAPTCGCLPGK</sequence>
<feature type="signal peptide" evidence="2">
    <location>
        <begin position="1"/>
        <end position="26"/>
    </location>
</feature>
<evidence type="ECO:0000256" key="2">
    <source>
        <dbReference type="SAM" id="SignalP"/>
    </source>
</evidence>
<feature type="region of interest" description="Disordered" evidence="1">
    <location>
        <begin position="146"/>
        <end position="217"/>
    </location>
</feature>
<feature type="compositionally biased region" description="Low complexity" evidence="1">
    <location>
        <begin position="163"/>
        <end position="178"/>
    </location>
</feature>
<evidence type="ECO:0000256" key="1">
    <source>
        <dbReference type="SAM" id="MobiDB-lite"/>
    </source>
</evidence>